<name>A0ABR4PC14_9HELO</name>
<feature type="domain" description="Malonyl-CoA:ACP transacylase (MAT)" evidence="2">
    <location>
        <begin position="32"/>
        <end position="286"/>
    </location>
</feature>
<proteinExistence type="predicted"/>
<dbReference type="Gene3D" id="3.30.70.3330">
    <property type="match status" value="1"/>
</dbReference>
<dbReference type="InterPro" id="IPR001227">
    <property type="entry name" value="Ac_transferase_dom_sf"/>
</dbReference>
<dbReference type="Gene3D" id="3.40.366.10">
    <property type="entry name" value="Malonyl-Coenzyme A Acyl Carrier Protein, domain 2"/>
    <property type="match status" value="1"/>
</dbReference>
<dbReference type="Proteomes" id="UP001629113">
    <property type="component" value="Unassembled WGS sequence"/>
</dbReference>
<evidence type="ECO:0000256" key="1">
    <source>
        <dbReference type="ARBA" id="ARBA00022679"/>
    </source>
</evidence>
<sequence length="294" mass="32757">MAHKVIRDGREVPEPILPGLTAESSPYTFTEERGLLFSTQFTQPALTLMEIAEMEALRSKGLVQQKSIFAGHSLGEYSALAACTTFMSLESLLDLVFYRGLTMQNAMMRDEFGRTEFSMIAVNPSRIRKSFSEENFVEIAQQIASQSGLLLEIVNWNILQQQYVCAGHVLGAVCDALCDGSRSTTSTDALHELVAQKTLASSEVRRPIELQRGKTTVPLNGIDIPFHSTHLRGGVDTYRAYLKEKILEKDLVPEQLIGKFIPNVVGQLFSVDRKYVEKVAEITGSECLRKMLMC</sequence>
<dbReference type="Gene3D" id="6.10.140.1400">
    <property type="match status" value="1"/>
</dbReference>
<keyword evidence="4" id="KW-1185">Reference proteome</keyword>
<dbReference type="SUPFAM" id="SSF52151">
    <property type="entry name" value="FabD/lysophospholipase-like"/>
    <property type="match status" value="1"/>
</dbReference>
<dbReference type="InterPro" id="IPR016035">
    <property type="entry name" value="Acyl_Trfase/lysoPLipase"/>
</dbReference>
<dbReference type="InterPro" id="IPR003965">
    <property type="entry name" value="Fatty_acid_synthase"/>
</dbReference>
<gene>
    <name evidence="3" type="ORF">PVAG01_07300</name>
</gene>
<dbReference type="Pfam" id="PF00698">
    <property type="entry name" value="Acyl_transf_1"/>
    <property type="match status" value="1"/>
</dbReference>
<keyword evidence="1" id="KW-0808">Transferase</keyword>
<reference evidence="3 4" key="1">
    <citation type="submission" date="2024-06" db="EMBL/GenBank/DDBJ databases">
        <title>Complete genome of Phlyctema vagabunda strain 19-DSS-EL-015.</title>
        <authorList>
            <person name="Fiorenzani C."/>
        </authorList>
    </citation>
    <scope>NUCLEOTIDE SEQUENCE [LARGE SCALE GENOMIC DNA]</scope>
    <source>
        <strain evidence="3 4">19-DSS-EL-015</strain>
    </source>
</reference>
<organism evidence="3 4">
    <name type="scientific">Phlyctema vagabunda</name>
    <dbReference type="NCBI Taxonomy" id="108571"/>
    <lineage>
        <taxon>Eukaryota</taxon>
        <taxon>Fungi</taxon>
        <taxon>Dikarya</taxon>
        <taxon>Ascomycota</taxon>
        <taxon>Pezizomycotina</taxon>
        <taxon>Leotiomycetes</taxon>
        <taxon>Helotiales</taxon>
        <taxon>Dermateaceae</taxon>
        <taxon>Phlyctema</taxon>
    </lineage>
</organism>
<dbReference type="InterPro" id="IPR050830">
    <property type="entry name" value="Fungal_FAS"/>
</dbReference>
<protein>
    <submittedName>
        <fullName evidence="3">Fatty acid synthase subunit beta 1</fullName>
    </submittedName>
</protein>
<dbReference type="EMBL" id="JBFCZG010000006">
    <property type="protein sequence ID" value="KAL3420855.1"/>
    <property type="molecule type" value="Genomic_DNA"/>
</dbReference>
<dbReference type="PRINTS" id="PR01483">
    <property type="entry name" value="FASYNTHASE"/>
</dbReference>
<evidence type="ECO:0000259" key="2">
    <source>
        <dbReference type="Pfam" id="PF00698"/>
    </source>
</evidence>
<dbReference type="PANTHER" id="PTHR10982">
    <property type="entry name" value="MALONYL COA-ACYL CARRIER PROTEIN TRANSACYLASE"/>
    <property type="match status" value="1"/>
</dbReference>
<accession>A0ABR4PC14</accession>
<dbReference type="PANTHER" id="PTHR10982:SF21">
    <property type="entry name" value="FATTY ACID SYNTHASE SUBUNIT BETA"/>
    <property type="match status" value="1"/>
</dbReference>
<evidence type="ECO:0000313" key="4">
    <source>
        <dbReference type="Proteomes" id="UP001629113"/>
    </source>
</evidence>
<evidence type="ECO:0000313" key="3">
    <source>
        <dbReference type="EMBL" id="KAL3420855.1"/>
    </source>
</evidence>
<dbReference type="InterPro" id="IPR014043">
    <property type="entry name" value="Acyl_transferase_dom"/>
</dbReference>
<comment type="caution">
    <text evidence="3">The sequence shown here is derived from an EMBL/GenBank/DDBJ whole genome shotgun (WGS) entry which is preliminary data.</text>
</comment>